<sequence>MTAPGFGLRAAQASPSHRCDKSRLRFAGSRQRVIARSVPDEDRRTPLEYRDIESDSRYRRVDYSLQHAFQARHDFLLSVAAGEAAIDLAAAALHIAAEDDALVSHSTVQLPVASYQQRLKRMASDFARQELPQALQLYQQQQQQRQEATSGAASSSAAGQGAGGGRQGEAEAVLEAIQRYLYDKLGFRVAAYGRSNLPEGALVDHPGVWEKAGHAYLNEVLVSRCGIPAALAIVLADLVRQLLLQGAINFAVRVDCRDLGRRPLATVLPGMTRAQVVQADGTVLNTCTSEALQETLRFLKRCYWPFPWSSAGGGYGGFVGAATVFLEGESDAAMQAISRTAKHRLERGIWTSPGGGDIRRALAACERLVLLCGEQCPLERRDLAVLYMHVGRFREAKAELQHFLRSTPEPAAGAGGEGMAGLQPKYSLSSSGLTVSTGGHSLSDQALTDRLLQLLSGAAGEPLMLTTALAEAPPQQQDDGGRLPLTW</sequence>
<dbReference type="Proteomes" id="UP001055712">
    <property type="component" value="Unassembled WGS sequence"/>
</dbReference>
<organism evidence="2 3">
    <name type="scientific">Chlorella vulgaris</name>
    <name type="common">Green alga</name>
    <dbReference type="NCBI Taxonomy" id="3077"/>
    <lineage>
        <taxon>Eukaryota</taxon>
        <taxon>Viridiplantae</taxon>
        <taxon>Chlorophyta</taxon>
        <taxon>core chlorophytes</taxon>
        <taxon>Trebouxiophyceae</taxon>
        <taxon>Chlorellales</taxon>
        <taxon>Chlorellaceae</taxon>
        <taxon>Chlorella clade</taxon>
        <taxon>Chlorella</taxon>
    </lineage>
</organism>
<dbReference type="PANTHER" id="PTHR31350:SF29">
    <property type="entry name" value="PROTEIN SIRB1 N-TERMINAL DOMAIN-CONTAINING PROTEIN"/>
    <property type="match status" value="1"/>
</dbReference>
<proteinExistence type="predicted"/>
<reference evidence="2" key="2">
    <citation type="submission" date="2020-11" db="EMBL/GenBank/DDBJ databases">
        <authorList>
            <person name="Cecchin M."/>
            <person name="Marcolungo L."/>
            <person name="Rossato M."/>
            <person name="Girolomoni L."/>
            <person name="Cosentino E."/>
            <person name="Cuine S."/>
            <person name="Li-Beisson Y."/>
            <person name="Delledonne M."/>
            <person name="Ballottari M."/>
        </authorList>
    </citation>
    <scope>NUCLEOTIDE SEQUENCE</scope>
    <source>
        <strain evidence="2">211/11P</strain>
        <tissue evidence="2">Whole cell</tissue>
    </source>
</reference>
<protein>
    <recommendedName>
        <fullName evidence="4">Protein SirB1 N-terminal domain-containing protein</fullName>
    </recommendedName>
</protein>
<evidence type="ECO:0000256" key="1">
    <source>
        <dbReference type="SAM" id="MobiDB-lite"/>
    </source>
</evidence>
<dbReference type="AlphaFoldDB" id="A0A9D4YSL3"/>
<gene>
    <name evidence="2" type="ORF">D9Q98_009880</name>
</gene>
<feature type="compositionally biased region" description="Low complexity" evidence="1">
    <location>
        <begin position="138"/>
        <end position="159"/>
    </location>
</feature>
<accession>A0A9D4YSL3</accession>
<evidence type="ECO:0000313" key="2">
    <source>
        <dbReference type="EMBL" id="KAI3424327.1"/>
    </source>
</evidence>
<reference evidence="2" key="1">
    <citation type="journal article" date="2019" name="Plant J.">
        <title>Chlorella vulgaris genome assembly and annotation reveals the molecular basis for metabolic acclimation to high light conditions.</title>
        <authorList>
            <person name="Cecchin M."/>
            <person name="Marcolungo L."/>
            <person name="Rossato M."/>
            <person name="Girolomoni L."/>
            <person name="Cosentino E."/>
            <person name="Cuine S."/>
            <person name="Li-Beisson Y."/>
            <person name="Delledonne M."/>
            <person name="Ballottari M."/>
        </authorList>
    </citation>
    <scope>NUCLEOTIDE SEQUENCE</scope>
    <source>
        <strain evidence="2">211/11P</strain>
    </source>
</reference>
<comment type="caution">
    <text evidence="2">The sequence shown here is derived from an EMBL/GenBank/DDBJ whole genome shotgun (WGS) entry which is preliminary data.</text>
</comment>
<feature type="region of interest" description="Disordered" evidence="1">
    <location>
        <begin position="138"/>
        <end position="165"/>
    </location>
</feature>
<name>A0A9D4YSL3_CHLVU</name>
<evidence type="ECO:0008006" key="4">
    <source>
        <dbReference type="Google" id="ProtNLM"/>
    </source>
</evidence>
<dbReference type="PANTHER" id="PTHR31350">
    <property type="entry name" value="SI:DKEY-261L7.2"/>
    <property type="match status" value="1"/>
</dbReference>
<dbReference type="Pfam" id="PF13371">
    <property type="entry name" value="TPR_9"/>
    <property type="match status" value="1"/>
</dbReference>
<dbReference type="EMBL" id="SIDB01000013">
    <property type="protein sequence ID" value="KAI3424327.1"/>
    <property type="molecule type" value="Genomic_DNA"/>
</dbReference>
<evidence type="ECO:0000313" key="3">
    <source>
        <dbReference type="Proteomes" id="UP001055712"/>
    </source>
</evidence>
<keyword evidence="3" id="KW-1185">Reference proteome</keyword>
<dbReference type="OrthoDB" id="611769at2759"/>